<feature type="transmembrane region" description="Helical" evidence="1">
    <location>
        <begin position="115"/>
        <end position="133"/>
    </location>
</feature>
<evidence type="ECO:0000313" key="3">
    <source>
        <dbReference type="Proteomes" id="UP000005336"/>
    </source>
</evidence>
<dbReference type="RefSeq" id="WP_009115464.1">
    <property type="nucleotide sequence ID" value="NZ_JH165159.1"/>
</dbReference>
<dbReference type="PATRIC" id="fig|1030841.3.peg.320"/>
<dbReference type="OrthoDB" id="9890872at2"/>
<evidence type="ECO:0000313" key="2">
    <source>
        <dbReference type="EMBL" id="EGZ51058.1"/>
    </source>
</evidence>
<feature type="transmembrane region" description="Helical" evidence="1">
    <location>
        <begin position="20"/>
        <end position="41"/>
    </location>
</feature>
<dbReference type="HOGENOM" id="CLU_1794456_0_0_4"/>
<protein>
    <submittedName>
        <fullName evidence="2">Uncharacterized protein</fullName>
    </submittedName>
</protein>
<feature type="transmembrane region" description="Helical" evidence="1">
    <location>
        <begin position="61"/>
        <end position="82"/>
    </location>
</feature>
<dbReference type="AlphaFoldDB" id="G4CMK8"/>
<organism evidence="2 3">
    <name type="scientific">Neisseria wadsworthii 9715</name>
    <dbReference type="NCBI Taxonomy" id="1030841"/>
    <lineage>
        <taxon>Bacteria</taxon>
        <taxon>Pseudomonadati</taxon>
        <taxon>Pseudomonadota</taxon>
        <taxon>Betaproteobacteria</taxon>
        <taxon>Neisseriales</taxon>
        <taxon>Neisseriaceae</taxon>
        <taxon>Neisseria</taxon>
    </lineage>
</organism>
<name>G4CMK8_9NEIS</name>
<keyword evidence="3" id="KW-1185">Reference proteome</keyword>
<keyword evidence="1" id="KW-0472">Membrane</keyword>
<keyword evidence="1" id="KW-1133">Transmembrane helix</keyword>
<proteinExistence type="predicted"/>
<dbReference type="STRING" id="1030841.HMPREF9370_0317"/>
<evidence type="ECO:0000256" key="1">
    <source>
        <dbReference type="SAM" id="Phobius"/>
    </source>
</evidence>
<accession>G4CMK8</accession>
<feature type="transmembrane region" description="Helical" evidence="1">
    <location>
        <begin position="89"/>
        <end position="109"/>
    </location>
</feature>
<comment type="caution">
    <text evidence="2">The sequence shown here is derived from an EMBL/GenBank/DDBJ whole genome shotgun (WGS) entry which is preliminary data.</text>
</comment>
<reference evidence="2 3" key="1">
    <citation type="submission" date="2011-06" db="EMBL/GenBank/DDBJ databases">
        <authorList>
            <person name="Muzny D."/>
            <person name="Qin X."/>
            <person name="Deng J."/>
            <person name="Jiang H."/>
            <person name="Liu Y."/>
            <person name="Qu J."/>
            <person name="Song X.-Z."/>
            <person name="Zhang L."/>
            <person name="Thornton R."/>
            <person name="Coyle M."/>
            <person name="Francisco L."/>
            <person name="Jackson L."/>
            <person name="Javaid M."/>
            <person name="Korchina V."/>
            <person name="Kovar C."/>
            <person name="Mata R."/>
            <person name="Mathew T."/>
            <person name="Ngo R."/>
            <person name="Nguyen L."/>
            <person name="Nguyen N."/>
            <person name="Okwuonu G."/>
            <person name="Ongeri F."/>
            <person name="Pham C."/>
            <person name="Simmons D."/>
            <person name="Wilczek-Boney K."/>
            <person name="Hale W."/>
            <person name="Jakkamsetti A."/>
            <person name="Pham P."/>
            <person name="Ruth R."/>
            <person name="San Lucas F."/>
            <person name="Warren J."/>
            <person name="Zhang J."/>
            <person name="Zhao Z."/>
            <person name="Zhou C."/>
            <person name="Zhu D."/>
            <person name="Lee S."/>
            <person name="Bess C."/>
            <person name="Blankenburg K."/>
            <person name="Forbes L."/>
            <person name="Fu Q."/>
            <person name="Gubbala S."/>
            <person name="Hirani K."/>
            <person name="Jayaseelan J.C."/>
            <person name="Lara F."/>
            <person name="Munidasa M."/>
            <person name="Palculict T."/>
            <person name="Patil S."/>
            <person name="Pu L.-L."/>
            <person name="Saada N."/>
            <person name="Tang L."/>
            <person name="Weissenberger G."/>
            <person name="Zhu Y."/>
            <person name="Hemphill L."/>
            <person name="Shang Y."/>
            <person name="Youmans B."/>
            <person name="Ayvaz T."/>
            <person name="Ross M."/>
            <person name="Santibanez J."/>
            <person name="Aqrawi P."/>
            <person name="Gross S."/>
            <person name="Joshi V."/>
            <person name="Fowler G."/>
            <person name="Nazareth L."/>
            <person name="Reid J."/>
            <person name="Worley K."/>
            <person name="Petrosino J."/>
            <person name="Highlander S."/>
            <person name="Gibbs R."/>
        </authorList>
    </citation>
    <scope>NUCLEOTIDE SEQUENCE [LARGE SCALE GENOMIC DNA]</scope>
    <source>
        <strain evidence="2 3">9715</strain>
    </source>
</reference>
<dbReference type="Proteomes" id="UP000005336">
    <property type="component" value="Unassembled WGS sequence"/>
</dbReference>
<sequence>MNVVNHQPKESFKPLEERDYLLLLLLICLFGGPLGMVVVFITRLFYHELLPGNLYFQDLGIFMLASWLVGALPAMMTGFAVMGLRLFRSIWGSAVMTVLGMLFAGVFGICLGTASLLFVVAGGGSALICSALLPKRRSSEKALA</sequence>
<dbReference type="EMBL" id="AGAZ01000011">
    <property type="protein sequence ID" value="EGZ51058.1"/>
    <property type="molecule type" value="Genomic_DNA"/>
</dbReference>
<gene>
    <name evidence="2" type="ORF">HMPREF9370_0317</name>
</gene>
<keyword evidence="1" id="KW-0812">Transmembrane</keyword>